<evidence type="ECO:0000313" key="12">
    <source>
        <dbReference type="EMBL" id="GAX62844.1"/>
    </source>
</evidence>
<dbReference type="InterPro" id="IPR001789">
    <property type="entry name" value="Sig_transdc_resp-reg_receiver"/>
</dbReference>
<dbReference type="InterPro" id="IPR036097">
    <property type="entry name" value="HisK_dim/P_sf"/>
</dbReference>
<dbReference type="CDD" id="cd06225">
    <property type="entry name" value="HAMP"/>
    <property type="match status" value="1"/>
</dbReference>
<dbReference type="SMART" id="SM00388">
    <property type="entry name" value="HisKA"/>
    <property type="match status" value="1"/>
</dbReference>
<dbReference type="InterPro" id="IPR004358">
    <property type="entry name" value="Sig_transdc_His_kin-like_C"/>
</dbReference>
<comment type="caution">
    <text evidence="12">The sequence shown here is derived from an EMBL/GenBank/DDBJ whole genome shotgun (WGS) entry which is preliminary data.</text>
</comment>
<feature type="domain" description="Histidine kinase" evidence="9">
    <location>
        <begin position="266"/>
        <end position="482"/>
    </location>
</feature>
<protein>
    <recommendedName>
        <fullName evidence="3">histidine kinase</fullName>
        <ecNumber evidence="3">2.7.13.3</ecNumber>
    </recommendedName>
</protein>
<dbReference type="PROSITE" id="PS50109">
    <property type="entry name" value="HIS_KIN"/>
    <property type="match status" value="1"/>
</dbReference>
<dbReference type="InterPro" id="IPR003661">
    <property type="entry name" value="HisK_dim/P_dom"/>
</dbReference>
<accession>A0A286U3Z2</accession>
<dbReference type="Gene3D" id="1.10.287.130">
    <property type="match status" value="1"/>
</dbReference>
<dbReference type="InterPro" id="IPR036890">
    <property type="entry name" value="HATPase_C_sf"/>
</dbReference>
<keyword evidence="6 12" id="KW-0418">Kinase</keyword>
<evidence type="ECO:0000256" key="1">
    <source>
        <dbReference type="ARBA" id="ARBA00000085"/>
    </source>
</evidence>
<dbReference type="Proteomes" id="UP000218542">
    <property type="component" value="Unassembled WGS sequence"/>
</dbReference>
<dbReference type="PROSITE" id="PS50110">
    <property type="entry name" value="RESPONSE_REGULATORY"/>
    <property type="match status" value="1"/>
</dbReference>
<dbReference type="EC" id="2.7.13.3" evidence="3"/>
<dbReference type="Gene3D" id="3.40.50.2300">
    <property type="match status" value="1"/>
</dbReference>
<reference evidence="13" key="1">
    <citation type="journal article" date="2017" name="Environ. Microbiol. Rep.">
        <title>Genetic Diversity of Marine Anaerobic Ammonium-Oxidizing Bacteria as Revealed by Genomic and Proteomic Analyses of 'Candidatus Scalindua japonica'.</title>
        <authorList>
            <person name="Oshiki M."/>
            <person name="Mizuto K."/>
            <person name="Kimura Z."/>
            <person name="Kindaichi T."/>
            <person name="Satoh H."/>
            <person name="Okabe S."/>
        </authorList>
    </citation>
    <scope>NUCLEOTIDE SEQUENCE [LARGE SCALE GENOMIC DNA]</scope>
    <source>
        <strain evidence="13">husup-a2</strain>
    </source>
</reference>
<dbReference type="PROSITE" id="PS50885">
    <property type="entry name" value="HAMP"/>
    <property type="match status" value="1"/>
</dbReference>
<dbReference type="Pfam" id="PF02518">
    <property type="entry name" value="HATPase_c"/>
    <property type="match status" value="1"/>
</dbReference>
<evidence type="ECO:0000259" key="10">
    <source>
        <dbReference type="PROSITE" id="PS50110"/>
    </source>
</evidence>
<dbReference type="PANTHER" id="PTHR43065">
    <property type="entry name" value="SENSOR HISTIDINE KINASE"/>
    <property type="match status" value="1"/>
</dbReference>
<comment type="catalytic activity">
    <reaction evidence="1">
        <text>ATP + protein L-histidine = ADP + protein N-phospho-L-histidine.</text>
        <dbReference type="EC" id="2.7.13.3"/>
    </reaction>
</comment>
<evidence type="ECO:0000256" key="3">
    <source>
        <dbReference type="ARBA" id="ARBA00012438"/>
    </source>
</evidence>
<dbReference type="AlphaFoldDB" id="A0A286U3Z2"/>
<evidence type="ECO:0000259" key="11">
    <source>
        <dbReference type="PROSITE" id="PS50885"/>
    </source>
</evidence>
<dbReference type="PANTHER" id="PTHR43065:SF42">
    <property type="entry name" value="TWO-COMPONENT SENSOR PPRA"/>
    <property type="match status" value="1"/>
</dbReference>
<dbReference type="Gene3D" id="6.10.340.10">
    <property type="match status" value="1"/>
</dbReference>
<evidence type="ECO:0000313" key="13">
    <source>
        <dbReference type="Proteomes" id="UP000218542"/>
    </source>
</evidence>
<evidence type="ECO:0000256" key="5">
    <source>
        <dbReference type="ARBA" id="ARBA00022679"/>
    </source>
</evidence>
<feature type="transmembrane region" description="Helical" evidence="8">
    <location>
        <begin position="157"/>
        <end position="183"/>
    </location>
</feature>
<dbReference type="InterPro" id="IPR003660">
    <property type="entry name" value="HAMP_dom"/>
</dbReference>
<dbReference type="SUPFAM" id="SSF158472">
    <property type="entry name" value="HAMP domain-like"/>
    <property type="match status" value="1"/>
</dbReference>
<sequence length="619" mass="69975">MHEVSQKSSEIMEDYLLEQFKERGVILTQNLADNLINPVYKYDMETIYEITHAAKKQKDIKYIYVYDKTGKIIHDGTKDISLFNKNFDEISKTTARSKSLLIQFTADMLDVSTPIMLYDELLGGVRIGLSLSGMRSNVSNMTRQLGNISDKWKKRNLYAIIITALGLSVFGFVLAWLLGYSLIHPLIKLSKAVERVAKGDLSGKIEVKSRDELGDLAISFNKMTENLKKTTVSRNDLINEMKMREKMEEALLQSEKLKSIGTITAGISHEYNNILTIISGTAQLMEMDHKNDKKLAESLGTIKRATDDGAEISRMMYRFTKVDKGVSSLEVHQATDLLKQAIDFTMPRWKSMAQANGINYHLDQEDMKDAISILCNPTEIREVFINIINNALDAMPEGGRLSFRSWNKENAAFISISDSGKGMVEEVQRNIFDPFFTTKRPEGTGLGLSIVYGIITRHGGKIEVESNVGTGSTFTLLFPVTVNKETSIKRQEQEIINKDLHVLIVDDEEPISRILDKFFSRNGNKVKVVNNGADAIELVNREDFNLVLCDIAMPDVFGYDVIKELNRLKKIPKIGIITGWEEKLKPIDEEGLKVDFIIKKPFDFSILEKKINAVIDSRK</sequence>
<feature type="modified residue" description="4-aspartylphosphate" evidence="7">
    <location>
        <position position="550"/>
    </location>
</feature>
<evidence type="ECO:0000259" key="9">
    <source>
        <dbReference type="PROSITE" id="PS50109"/>
    </source>
</evidence>
<dbReference type="GO" id="GO:0016020">
    <property type="term" value="C:membrane"/>
    <property type="evidence" value="ECO:0007669"/>
    <property type="project" value="UniProtKB-SubCell"/>
</dbReference>
<evidence type="ECO:0000256" key="6">
    <source>
        <dbReference type="ARBA" id="ARBA00022777"/>
    </source>
</evidence>
<keyword evidence="13" id="KW-1185">Reference proteome</keyword>
<comment type="subcellular location">
    <subcellularLocation>
        <location evidence="2">Membrane</location>
    </subcellularLocation>
</comment>
<name>A0A286U3Z2_9BACT</name>
<evidence type="ECO:0000256" key="2">
    <source>
        <dbReference type="ARBA" id="ARBA00004370"/>
    </source>
</evidence>
<dbReference type="InterPro" id="IPR005467">
    <property type="entry name" value="His_kinase_dom"/>
</dbReference>
<keyword evidence="4 7" id="KW-0597">Phosphoprotein</keyword>
<dbReference type="EMBL" id="BAOS01000044">
    <property type="protein sequence ID" value="GAX62844.1"/>
    <property type="molecule type" value="Genomic_DNA"/>
</dbReference>
<dbReference type="SUPFAM" id="SSF55874">
    <property type="entry name" value="ATPase domain of HSP90 chaperone/DNA topoisomerase II/histidine kinase"/>
    <property type="match status" value="1"/>
</dbReference>
<keyword evidence="5" id="KW-0808">Transferase</keyword>
<evidence type="ECO:0000256" key="4">
    <source>
        <dbReference type="ARBA" id="ARBA00022553"/>
    </source>
</evidence>
<dbReference type="GO" id="GO:0000155">
    <property type="term" value="F:phosphorelay sensor kinase activity"/>
    <property type="evidence" value="ECO:0007669"/>
    <property type="project" value="InterPro"/>
</dbReference>
<feature type="domain" description="HAMP" evidence="11">
    <location>
        <begin position="180"/>
        <end position="232"/>
    </location>
</feature>
<dbReference type="Pfam" id="PF00512">
    <property type="entry name" value="HisKA"/>
    <property type="match status" value="1"/>
</dbReference>
<dbReference type="InterPro" id="IPR011006">
    <property type="entry name" value="CheY-like_superfamily"/>
</dbReference>
<organism evidence="12 13">
    <name type="scientific">Candidatus Scalindua japonica</name>
    <dbReference type="NCBI Taxonomy" id="1284222"/>
    <lineage>
        <taxon>Bacteria</taxon>
        <taxon>Pseudomonadati</taxon>
        <taxon>Planctomycetota</taxon>
        <taxon>Candidatus Brocadiia</taxon>
        <taxon>Candidatus Brocadiales</taxon>
        <taxon>Candidatus Scalinduaceae</taxon>
        <taxon>Candidatus Scalindua</taxon>
    </lineage>
</organism>
<feature type="domain" description="Response regulatory" evidence="10">
    <location>
        <begin position="501"/>
        <end position="615"/>
    </location>
</feature>
<dbReference type="Pfam" id="PF00072">
    <property type="entry name" value="Response_reg"/>
    <property type="match status" value="1"/>
</dbReference>
<keyword evidence="8" id="KW-0472">Membrane</keyword>
<dbReference type="Gene3D" id="3.30.565.10">
    <property type="entry name" value="Histidine kinase-like ATPase, C-terminal domain"/>
    <property type="match status" value="1"/>
</dbReference>
<dbReference type="SMART" id="SM00387">
    <property type="entry name" value="HATPase_c"/>
    <property type="match status" value="1"/>
</dbReference>
<dbReference type="CDD" id="cd00156">
    <property type="entry name" value="REC"/>
    <property type="match status" value="1"/>
</dbReference>
<dbReference type="SMART" id="SM00448">
    <property type="entry name" value="REC"/>
    <property type="match status" value="1"/>
</dbReference>
<proteinExistence type="predicted"/>
<keyword evidence="8" id="KW-0812">Transmembrane</keyword>
<dbReference type="SMART" id="SM00304">
    <property type="entry name" value="HAMP"/>
    <property type="match status" value="1"/>
</dbReference>
<evidence type="ECO:0000256" key="7">
    <source>
        <dbReference type="PROSITE-ProRule" id="PRU00169"/>
    </source>
</evidence>
<dbReference type="InterPro" id="IPR003594">
    <property type="entry name" value="HATPase_dom"/>
</dbReference>
<dbReference type="Pfam" id="PF00672">
    <property type="entry name" value="HAMP"/>
    <property type="match status" value="1"/>
</dbReference>
<dbReference type="PRINTS" id="PR00344">
    <property type="entry name" value="BCTRLSENSOR"/>
</dbReference>
<evidence type="ECO:0000256" key="8">
    <source>
        <dbReference type="SAM" id="Phobius"/>
    </source>
</evidence>
<dbReference type="SUPFAM" id="SSF47384">
    <property type="entry name" value="Homodimeric domain of signal transducing histidine kinase"/>
    <property type="match status" value="1"/>
</dbReference>
<dbReference type="SUPFAM" id="SSF52172">
    <property type="entry name" value="CheY-like"/>
    <property type="match status" value="1"/>
</dbReference>
<keyword evidence="8" id="KW-1133">Transmembrane helix</keyword>
<gene>
    <name evidence="12" type="ORF">SCALIN_C44_0025</name>
</gene>